<proteinExistence type="predicted"/>
<dbReference type="AlphaFoldDB" id="A0AAJ0I4E6"/>
<dbReference type="GeneID" id="87875162"/>
<comment type="caution">
    <text evidence="1">The sequence shown here is derived from an EMBL/GenBank/DDBJ whole genome shotgun (WGS) entry which is preliminary data.</text>
</comment>
<sequence>MLGLLEVEGLENMRALRNNFQIREYVLCMYFTHRNSKKRPRRVPARLLRSSQF</sequence>
<accession>A0AAJ0I4E6</accession>
<protein>
    <submittedName>
        <fullName evidence="1">Uncharacterized protein</fullName>
    </submittedName>
</protein>
<gene>
    <name evidence="1" type="ORF">B0T23DRAFT_385524</name>
</gene>
<reference evidence="1 2" key="1">
    <citation type="journal article" date="2023" name="Mol. Phylogenet. Evol.">
        <title>Genome-scale phylogeny and comparative genomics of the fungal order Sordariales.</title>
        <authorList>
            <person name="Hensen N."/>
            <person name="Bonometti L."/>
            <person name="Westerberg I."/>
            <person name="Brannstrom I.O."/>
            <person name="Guillou S."/>
            <person name="Cros-Aarteil S."/>
            <person name="Calhoun S."/>
            <person name="Haridas S."/>
            <person name="Kuo A."/>
            <person name="Mondo S."/>
            <person name="Pangilinan J."/>
            <person name="Riley R."/>
            <person name="LaButti K."/>
            <person name="Andreopoulos B."/>
            <person name="Lipzen A."/>
            <person name="Chen C."/>
            <person name="Yan M."/>
            <person name="Daum C."/>
            <person name="Ng V."/>
            <person name="Clum A."/>
            <person name="Steindorff A."/>
            <person name="Ohm R.A."/>
            <person name="Martin F."/>
            <person name="Silar P."/>
            <person name="Natvig D.O."/>
            <person name="Lalanne C."/>
            <person name="Gautier V."/>
            <person name="Ament-Velasquez S.L."/>
            <person name="Kruys A."/>
            <person name="Hutchinson M.I."/>
            <person name="Powell A.J."/>
            <person name="Barry K."/>
            <person name="Miller A.N."/>
            <person name="Grigoriev I.V."/>
            <person name="Debuchy R."/>
            <person name="Gladieux P."/>
            <person name="Hiltunen Thoren M."/>
            <person name="Johannesson H."/>
        </authorList>
    </citation>
    <scope>NUCLEOTIDE SEQUENCE [LARGE SCALE GENOMIC DNA]</scope>
    <source>
        <strain evidence="1 2">FGSC 10403</strain>
    </source>
</reference>
<evidence type="ECO:0000313" key="2">
    <source>
        <dbReference type="Proteomes" id="UP001285908"/>
    </source>
</evidence>
<organism evidence="1 2">
    <name type="scientific">Neurospora hispaniola</name>
    <dbReference type="NCBI Taxonomy" id="588809"/>
    <lineage>
        <taxon>Eukaryota</taxon>
        <taxon>Fungi</taxon>
        <taxon>Dikarya</taxon>
        <taxon>Ascomycota</taxon>
        <taxon>Pezizomycotina</taxon>
        <taxon>Sordariomycetes</taxon>
        <taxon>Sordariomycetidae</taxon>
        <taxon>Sordariales</taxon>
        <taxon>Sordariaceae</taxon>
        <taxon>Neurospora</taxon>
    </lineage>
</organism>
<dbReference type="RefSeq" id="XP_062691165.1">
    <property type="nucleotide sequence ID" value="XM_062837540.1"/>
</dbReference>
<dbReference type="EMBL" id="JAULSX010000006">
    <property type="protein sequence ID" value="KAK3489458.1"/>
    <property type="molecule type" value="Genomic_DNA"/>
</dbReference>
<dbReference type="Proteomes" id="UP001285908">
    <property type="component" value="Unassembled WGS sequence"/>
</dbReference>
<name>A0AAJ0I4E6_9PEZI</name>
<keyword evidence="2" id="KW-1185">Reference proteome</keyword>
<evidence type="ECO:0000313" key="1">
    <source>
        <dbReference type="EMBL" id="KAK3489458.1"/>
    </source>
</evidence>